<organism evidence="2 3">
    <name type="scientific">Amphritea japonica ATCC BAA-1530</name>
    <dbReference type="NCBI Taxonomy" id="1278309"/>
    <lineage>
        <taxon>Bacteria</taxon>
        <taxon>Pseudomonadati</taxon>
        <taxon>Pseudomonadota</taxon>
        <taxon>Gammaproteobacteria</taxon>
        <taxon>Oceanospirillales</taxon>
        <taxon>Oceanospirillaceae</taxon>
        <taxon>Amphritea</taxon>
    </lineage>
</organism>
<dbReference type="InterPro" id="IPR007077">
    <property type="entry name" value="TfoX_C"/>
</dbReference>
<evidence type="ECO:0000259" key="1">
    <source>
        <dbReference type="Pfam" id="PF04994"/>
    </source>
</evidence>
<gene>
    <name evidence="2" type="primary">tfoX</name>
    <name evidence="2" type="ORF">AMJAP_2673</name>
</gene>
<protein>
    <submittedName>
        <fullName evidence="2">DNA transformation protein and related proteins</fullName>
    </submittedName>
</protein>
<evidence type="ECO:0000313" key="2">
    <source>
        <dbReference type="EMBL" id="BBB27259.1"/>
    </source>
</evidence>
<evidence type="ECO:0000313" key="3">
    <source>
        <dbReference type="Proteomes" id="UP000595663"/>
    </source>
</evidence>
<dbReference type="KEGG" id="ajp:AMJAP_2673"/>
<dbReference type="Proteomes" id="UP000595663">
    <property type="component" value="Chromosome"/>
</dbReference>
<keyword evidence="3" id="KW-1185">Reference proteome</keyword>
<dbReference type="OrthoDB" id="7067520at2"/>
<dbReference type="Gene3D" id="1.10.150.20">
    <property type="entry name" value="5' to 3' exonuclease, C-terminal subdomain"/>
    <property type="match status" value="1"/>
</dbReference>
<dbReference type="EMBL" id="AP014545">
    <property type="protein sequence ID" value="BBB27259.1"/>
    <property type="molecule type" value="Genomic_DNA"/>
</dbReference>
<accession>A0A7R6P4X8</accession>
<dbReference type="PANTHER" id="PTHR36121:SF1">
    <property type="entry name" value="PROTEIN SXY"/>
    <property type="match status" value="1"/>
</dbReference>
<feature type="domain" description="TfoX C-terminal" evidence="1">
    <location>
        <begin position="2"/>
        <end position="80"/>
    </location>
</feature>
<dbReference type="Pfam" id="PF04994">
    <property type="entry name" value="TfoX_C"/>
    <property type="match status" value="1"/>
</dbReference>
<dbReference type="AlphaFoldDB" id="A0A7R6P4X8"/>
<reference evidence="2 3" key="1">
    <citation type="journal article" date="2008" name="Int. J. Syst. Evol. Microbiol.">
        <title>Amphritea japonica sp. nov. and Amphritea balenae sp. nov., isolated from the sediment adjacent to sperm whale carcasses off Kagoshima, Japan.</title>
        <authorList>
            <person name="Miyazaki M."/>
            <person name="Nogi Y."/>
            <person name="Fujiwara Y."/>
            <person name="Kawato M."/>
            <person name="Nagahama T."/>
            <person name="Kubokawa K."/>
            <person name="Horikoshi K."/>
        </authorList>
    </citation>
    <scope>NUCLEOTIDE SEQUENCE [LARGE SCALE GENOMIC DNA]</scope>
    <source>
        <strain evidence="2 3">ATCC BAA-1530</strain>
    </source>
</reference>
<name>A0A7R6P4X8_9GAMM</name>
<dbReference type="PANTHER" id="PTHR36121">
    <property type="entry name" value="PROTEIN SXY"/>
    <property type="match status" value="1"/>
</dbReference>
<dbReference type="InterPro" id="IPR047525">
    <property type="entry name" value="TfoX-like"/>
</dbReference>
<sequence length="101" mass="11479">MQRLRDMPGLGPKSEDSLIQVRINTPEELRDIGAVRAFFRLSKESDTKPSLNLLYAMVGALEGESWLKIAKHEKSRLLSELEGYRELEELFQAEGIKLPPP</sequence>
<dbReference type="RefSeq" id="WP_019619924.1">
    <property type="nucleotide sequence ID" value="NZ_AP014545.1"/>
</dbReference>
<proteinExistence type="predicted"/>